<feature type="compositionally biased region" description="Low complexity" evidence="1">
    <location>
        <begin position="98"/>
        <end position="109"/>
    </location>
</feature>
<organism evidence="2 3">
    <name type="scientific">Polarella glacialis</name>
    <name type="common">Dinoflagellate</name>
    <dbReference type="NCBI Taxonomy" id="89957"/>
    <lineage>
        <taxon>Eukaryota</taxon>
        <taxon>Sar</taxon>
        <taxon>Alveolata</taxon>
        <taxon>Dinophyceae</taxon>
        <taxon>Suessiales</taxon>
        <taxon>Suessiaceae</taxon>
        <taxon>Polarella</taxon>
    </lineage>
</organism>
<proteinExistence type="predicted"/>
<gene>
    <name evidence="2" type="ORF">PGLA2088_LOCUS35292</name>
</gene>
<dbReference type="EMBL" id="CAJNNW010031802">
    <property type="protein sequence ID" value="CAE8709129.1"/>
    <property type="molecule type" value="Genomic_DNA"/>
</dbReference>
<evidence type="ECO:0000313" key="2">
    <source>
        <dbReference type="EMBL" id="CAE8709129.1"/>
    </source>
</evidence>
<feature type="compositionally biased region" description="Polar residues" evidence="1">
    <location>
        <begin position="126"/>
        <end position="135"/>
    </location>
</feature>
<dbReference type="InterPro" id="IPR052394">
    <property type="entry name" value="LRR-containing"/>
</dbReference>
<accession>A0A813KJZ4</accession>
<reference evidence="2" key="1">
    <citation type="submission" date="2021-02" db="EMBL/GenBank/DDBJ databases">
        <authorList>
            <person name="Dougan E. K."/>
            <person name="Rhodes N."/>
            <person name="Thang M."/>
            <person name="Chan C."/>
        </authorList>
    </citation>
    <scope>NUCLEOTIDE SEQUENCE</scope>
</reference>
<dbReference type="PANTHER" id="PTHR24114">
    <property type="entry name" value="LEUCINE RICH REPEAT FAMILY PROTEIN"/>
    <property type="match status" value="1"/>
</dbReference>
<feature type="region of interest" description="Disordered" evidence="1">
    <location>
        <begin position="25"/>
        <end position="185"/>
    </location>
</feature>
<dbReference type="AlphaFoldDB" id="A0A813KJZ4"/>
<evidence type="ECO:0000313" key="3">
    <source>
        <dbReference type="Proteomes" id="UP000626109"/>
    </source>
</evidence>
<dbReference type="SMART" id="SM00368">
    <property type="entry name" value="LRR_RI"/>
    <property type="match status" value="4"/>
</dbReference>
<protein>
    <submittedName>
        <fullName evidence="2">Uncharacterized protein</fullName>
    </submittedName>
</protein>
<feature type="compositionally biased region" description="Low complexity" evidence="1">
    <location>
        <begin position="65"/>
        <end position="81"/>
    </location>
</feature>
<dbReference type="Proteomes" id="UP000626109">
    <property type="component" value="Unassembled WGS sequence"/>
</dbReference>
<evidence type="ECO:0000256" key="1">
    <source>
        <dbReference type="SAM" id="MobiDB-lite"/>
    </source>
</evidence>
<dbReference type="InterPro" id="IPR032675">
    <property type="entry name" value="LRR_dom_sf"/>
</dbReference>
<dbReference type="Gene3D" id="3.80.10.10">
    <property type="entry name" value="Ribonuclease Inhibitor"/>
    <property type="match status" value="1"/>
</dbReference>
<dbReference type="PANTHER" id="PTHR24114:SF2">
    <property type="entry name" value="F-BOX DOMAIN-CONTAINING PROTEIN-RELATED"/>
    <property type="match status" value="1"/>
</dbReference>
<comment type="caution">
    <text evidence="2">The sequence shown here is derived from an EMBL/GenBank/DDBJ whole genome shotgun (WGS) entry which is preliminary data.</text>
</comment>
<sequence>MTISALRLTQLLRRDRLNLEVGQAADTKVGKAPAAAEDGGSIAEDAERQQQHRKQQLAKDLCLCTADTAESQQQQAATAESRSAEDLSTSGAAEESRNNSNHNNNDNNNAPVAEIHTSVPEEAKSTESATITRNNQHQHHQQQQQPAPETDLASEPPAVEREDPAAEQRQQQAAERDANRPPETLGELDEENQIEAADMVIHHLEHLGDPRYEYEPDIILRRGKAWDLSALVADRVSSFTTRVRSTVVDRLLRSDTVLLDKVGLDPFETLVICRAVYVRNPQMQFLTLNGNRDIGPDGARHVAKLLSEPGQQLLSLLMADCSLKDEGIRALAEALRENKKLQILDLRQNQATDRAAEYLSQAVSQNCSLESLYLNNDTWTSEERGNCIGDIGAWLLAMAVADRSKVLRLSLQGNLVSESARDKIKGILGRCIRF</sequence>
<name>A0A813KJZ4_POLGL</name>
<dbReference type="SUPFAM" id="SSF52047">
    <property type="entry name" value="RNI-like"/>
    <property type="match status" value="1"/>
</dbReference>